<evidence type="ECO:0000256" key="1">
    <source>
        <dbReference type="SAM" id="MobiDB-lite"/>
    </source>
</evidence>
<accession>A0A2G5VEZ6</accession>
<feature type="region of interest" description="Disordered" evidence="1">
    <location>
        <begin position="665"/>
        <end position="743"/>
    </location>
</feature>
<gene>
    <name evidence="2" type="primary">Cnig_chr_I.g1261</name>
    <name evidence="2" type="ORF">B9Z55_001261</name>
</gene>
<dbReference type="STRING" id="1611254.A0A2G5VEZ6"/>
<evidence type="ECO:0000313" key="2">
    <source>
        <dbReference type="EMBL" id="PIC50312.1"/>
    </source>
</evidence>
<comment type="caution">
    <text evidence="2">The sequence shown here is derived from an EMBL/GenBank/DDBJ whole genome shotgun (WGS) entry which is preliminary data.</text>
</comment>
<feature type="compositionally biased region" description="Polar residues" evidence="1">
    <location>
        <begin position="426"/>
        <end position="448"/>
    </location>
</feature>
<keyword evidence="3" id="KW-1185">Reference proteome</keyword>
<feature type="compositionally biased region" description="Polar residues" evidence="1">
    <location>
        <begin position="519"/>
        <end position="542"/>
    </location>
</feature>
<name>A0A2G5VEZ6_9PELO</name>
<organism evidence="2 3">
    <name type="scientific">Caenorhabditis nigoni</name>
    <dbReference type="NCBI Taxonomy" id="1611254"/>
    <lineage>
        <taxon>Eukaryota</taxon>
        <taxon>Metazoa</taxon>
        <taxon>Ecdysozoa</taxon>
        <taxon>Nematoda</taxon>
        <taxon>Chromadorea</taxon>
        <taxon>Rhabditida</taxon>
        <taxon>Rhabditina</taxon>
        <taxon>Rhabditomorpha</taxon>
        <taxon>Rhabditoidea</taxon>
        <taxon>Rhabditidae</taxon>
        <taxon>Peloderinae</taxon>
        <taxon>Caenorhabditis</taxon>
    </lineage>
</organism>
<feature type="compositionally biased region" description="Polar residues" evidence="1">
    <location>
        <begin position="673"/>
        <end position="743"/>
    </location>
</feature>
<evidence type="ECO:0008006" key="4">
    <source>
        <dbReference type="Google" id="ProtNLM"/>
    </source>
</evidence>
<reference evidence="3" key="1">
    <citation type="submission" date="2017-10" db="EMBL/GenBank/DDBJ databases">
        <title>Rapid genome shrinkage in a self-fertile nematode reveals novel sperm competition proteins.</title>
        <authorList>
            <person name="Yin D."/>
            <person name="Schwarz E.M."/>
            <person name="Thomas C.G."/>
            <person name="Felde R.L."/>
            <person name="Korf I.F."/>
            <person name="Cutter A.D."/>
            <person name="Schartner C.M."/>
            <person name="Ralston E.J."/>
            <person name="Meyer B.J."/>
            <person name="Haag E.S."/>
        </authorList>
    </citation>
    <scope>NUCLEOTIDE SEQUENCE [LARGE SCALE GENOMIC DNA]</scope>
    <source>
        <strain evidence="3">JU1422</strain>
    </source>
</reference>
<dbReference type="OrthoDB" id="5820883at2759"/>
<dbReference type="EMBL" id="PDUG01000001">
    <property type="protein sequence ID" value="PIC50312.1"/>
    <property type="molecule type" value="Genomic_DNA"/>
</dbReference>
<dbReference type="Proteomes" id="UP000230233">
    <property type="component" value="Chromosome I"/>
</dbReference>
<protein>
    <recommendedName>
        <fullName evidence="4">Tudor domain-containing protein</fullName>
    </recommendedName>
</protein>
<feature type="region of interest" description="Disordered" evidence="1">
    <location>
        <begin position="417"/>
        <end position="635"/>
    </location>
</feature>
<feature type="compositionally biased region" description="Basic and acidic residues" evidence="1">
    <location>
        <begin position="507"/>
        <end position="518"/>
    </location>
</feature>
<sequence>MDSPSQWKKAYDIAAKMFFEKRPLKRTELDDQEQIVCSRYSTIFKYDAFTDEYSFLSQEVNYETPISSRCRSIAEVDLEELKNNTASFELEAPTYMSMSPVRMVPPSSMLILDLDQQMSSDLREAMQRARSELTLNANESDVRTGGMYVYKHKDGSCHRCIVLSEVDSDQNERKYEVAFLDRIQIISLKLKYLFVMKDLGLEKFPCSLHVARLVGVNMFRPGYVMENNNEIRTFYSDKMRKRIGVKALVYMKNMDERKLIIDFPSLSGNSLTSSEEIKKIHGHSALSERDPYPLTYQQLVNLEIHPLEFPEPVPNEENNQNELVMANELENGDPDDSDDISLDLSDLKISEPITLNVVANSECAFGRSSIQKFLDQHRAMTSQLPLKKPGDGPSKESLPIEVVNVAPQVKVVETVEHHTTDAGLNDSVSSLRSGTISQTRSSNVTPQPTFDDLLSEEATPKKSAPNLNGSSDGWDTPKKSPPKMEGSEEFGSQKPLLENSTLVPIAKNDDPSHSHPSTDRTSPVPQTVIEVNSPTMKASSKITPVPLMDLQIRTPEKHQSGFSFNPSERENALNAPLNVAESEEKDSNRVPFGRSPVESTSNSDEKEEKVDTASVDGSMKSSGDTIASRKDEEMVHNGEIVSQAEDVSKDCSNQLMINKAQEIFNDTGDDGFDSSQQENRNDQNNDTSVFENETGNDSTPVAESVHENNFSSNSMCTANFQPNNRNSPAVEGDTNTSVLTNDTGADENINPIIKEMASSFIKDVTDAASQRNRVAFKMEVFAMEAMINKIPGEANKIFWKSKLAEAEKLNEIFN</sequence>
<proteinExistence type="predicted"/>
<dbReference type="AlphaFoldDB" id="A0A2G5VEZ6"/>
<evidence type="ECO:0000313" key="3">
    <source>
        <dbReference type="Proteomes" id="UP000230233"/>
    </source>
</evidence>